<evidence type="ECO:0000313" key="11">
    <source>
        <dbReference type="RefSeq" id="XP_005721859.1"/>
    </source>
</evidence>
<evidence type="ECO:0000256" key="8">
    <source>
        <dbReference type="SAM" id="Coils"/>
    </source>
</evidence>
<proteinExistence type="inferred from homology"/>
<dbReference type="Pfam" id="PF07716">
    <property type="entry name" value="bZIP_2"/>
    <property type="match status" value="1"/>
</dbReference>
<feature type="domain" description="BZIP" evidence="9">
    <location>
        <begin position="245"/>
        <end position="308"/>
    </location>
</feature>
<keyword evidence="3" id="KW-0805">Transcription regulation</keyword>
<dbReference type="InterPro" id="IPR046347">
    <property type="entry name" value="bZIP_sf"/>
</dbReference>
<dbReference type="FunFam" id="1.20.5.170:FF:000007">
    <property type="entry name" value="hepatic leukemia factor isoform X2"/>
    <property type="match status" value="1"/>
</dbReference>
<keyword evidence="10" id="KW-1185">Reference proteome</keyword>
<evidence type="ECO:0000256" key="6">
    <source>
        <dbReference type="ARBA" id="ARBA00023163"/>
    </source>
</evidence>
<keyword evidence="5" id="KW-0010">Activator</keyword>
<dbReference type="PROSITE" id="PS50217">
    <property type="entry name" value="BZIP"/>
    <property type="match status" value="1"/>
</dbReference>
<dbReference type="Gene3D" id="1.20.5.170">
    <property type="match status" value="1"/>
</dbReference>
<dbReference type="CTD" id="30674"/>
<name>A0A9Y3QMD6_9CICH</name>
<evidence type="ECO:0000256" key="2">
    <source>
        <dbReference type="ARBA" id="ARBA00009208"/>
    </source>
</evidence>
<accession>A0A9Y3QMD6</accession>
<evidence type="ECO:0000256" key="1">
    <source>
        <dbReference type="ARBA" id="ARBA00004123"/>
    </source>
</evidence>
<dbReference type="RefSeq" id="XP_005721859.1">
    <property type="nucleotide sequence ID" value="XM_005721802.2"/>
</dbReference>
<dbReference type="SMART" id="SM00338">
    <property type="entry name" value="BRLZ"/>
    <property type="match status" value="1"/>
</dbReference>
<comment type="similarity">
    <text evidence="2">Belongs to the bZIP family. PAR subfamily.</text>
</comment>
<reference evidence="11" key="1">
    <citation type="submission" date="2025-08" db="UniProtKB">
        <authorList>
            <consortium name="RefSeq"/>
        </authorList>
    </citation>
    <scope>IDENTIFICATION</scope>
</reference>
<dbReference type="Proteomes" id="UP000695023">
    <property type="component" value="Unplaced"/>
</dbReference>
<evidence type="ECO:0000256" key="4">
    <source>
        <dbReference type="ARBA" id="ARBA00023125"/>
    </source>
</evidence>
<dbReference type="CDD" id="cd14695">
    <property type="entry name" value="bZIP_HLF"/>
    <property type="match status" value="1"/>
</dbReference>
<evidence type="ECO:0000313" key="10">
    <source>
        <dbReference type="Proteomes" id="UP000695023"/>
    </source>
</evidence>
<dbReference type="PANTHER" id="PTHR11988:SF24">
    <property type="entry name" value="THYROTROPH EMBRYONIC FACTOR"/>
    <property type="match status" value="1"/>
</dbReference>
<dbReference type="GO" id="GO:0000978">
    <property type="term" value="F:RNA polymerase II cis-regulatory region sequence-specific DNA binding"/>
    <property type="evidence" value="ECO:0007669"/>
    <property type="project" value="TreeGrafter"/>
</dbReference>
<evidence type="ECO:0000256" key="7">
    <source>
        <dbReference type="ARBA" id="ARBA00023242"/>
    </source>
</evidence>
<evidence type="ECO:0000256" key="3">
    <source>
        <dbReference type="ARBA" id="ARBA00023015"/>
    </source>
</evidence>
<feature type="coiled-coil region" evidence="8">
    <location>
        <begin position="277"/>
        <end position="311"/>
    </location>
</feature>
<keyword evidence="7" id="KW-0539">Nucleus</keyword>
<dbReference type="PANTHER" id="PTHR11988">
    <property type="entry name" value="THYROTROPH EMBRYONIC FACTOR RELATED"/>
    <property type="match status" value="1"/>
</dbReference>
<keyword evidence="8" id="KW-0175">Coiled coil</keyword>
<dbReference type="InterPro" id="IPR004827">
    <property type="entry name" value="bZIP"/>
</dbReference>
<keyword evidence="4" id="KW-0238">DNA-binding</keyword>
<dbReference type="GO" id="GO:0005634">
    <property type="term" value="C:nucleus"/>
    <property type="evidence" value="ECO:0007669"/>
    <property type="project" value="UniProtKB-SubCell"/>
</dbReference>
<dbReference type="GO" id="GO:0000981">
    <property type="term" value="F:DNA-binding transcription factor activity, RNA polymerase II-specific"/>
    <property type="evidence" value="ECO:0007669"/>
    <property type="project" value="TreeGrafter"/>
</dbReference>
<evidence type="ECO:0000256" key="5">
    <source>
        <dbReference type="ARBA" id="ARBA00023159"/>
    </source>
</evidence>
<organism evidence="10 11">
    <name type="scientific">Pundamilia nyererei</name>
    <dbReference type="NCBI Taxonomy" id="303518"/>
    <lineage>
        <taxon>Eukaryota</taxon>
        <taxon>Metazoa</taxon>
        <taxon>Chordata</taxon>
        <taxon>Craniata</taxon>
        <taxon>Vertebrata</taxon>
        <taxon>Euteleostomi</taxon>
        <taxon>Actinopterygii</taxon>
        <taxon>Neopterygii</taxon>
        <taxon>Teleostei</taxon>
        <taxon>Neoteleostei</taxon>
        <taxon>Acanthomorphata</taxon>
        <taxon>Ovalentaria</taxon>
        <taxon>Cichlomorphae</taxon>
        <taxon>Cichliformes</taxon>
        <taxon>Cichlidae</taxon>
        <taxon>African cichlids</taxon>
        <taxon>Pseudocrenilabrinae</taxon>
        <taxon>Haplochromini</taxon>
        <taxon>Pundamilia</taxon>
    </lineage>
</organism>
<protein>
    <submittedName>
        <fullName evidence="11">TEF transcription factor, PAR bZIP family member a isoform X1</fullName>
    </submittedName>
</protein>
<keyword evidence="6" id="KW-0804">Transcription</keyword>
<evidence type="ECO:0000259" key="9">
    <source>
        <dbReference type="PROSITE" id="PS50217"/>
    </source>
</evidence>
<sequence length="321" mass="35806">MSGEPLLVTVETAAGAPSSFPLVLKKIMEMPPPNILDGDDDTDKEKLCLGDTGDLGGGGSDMGPSAALTPAIWEKTIPYDGESFHLEYMDLEEFLMENGIPTSPEENLKGTPEGDLMKTENQKATSSAQTKITKLVSPLTLLPIQELDKSQEEVVIITKSDSDITCDVVTEVTTDEDRVTPEPIIPEEIEVEVNYEPDPTDLVLSSVPGGELFDPRKHKFSEDDLKPQPMIKKAKKVFVPDEQKDEKYWQRRKKNNVAAKRSRDARRLKENQITVRAAFLERENTALRTEVAELRKECGRYKNVVGRYENKYGPLAVPDDE</sequence>
<dbReference type="SUPFAM" id="SSF57959">
    <property type="entry name" value="Leucine zipper domain"/>
    <property type="match status" value="1"/>
</dbReference>
<comment type="subcellular location">
    <subcellularLocation>
        <location evidence="1">Nucleus</location>
    </subcellularLocation>
</comment>
<gene>
    <name evidence="11" type="primary">tefa</name>
</gene>
<dbReference type="InterPro" id="IPR040223">
    <property type="entry name" value="PAR_bZIP"/>
</dbReference>
<dbReference type="AlphaFoldDB" id="A0A9Y3QMD6"/>